<organism evidence="2 3">
    <name type="scientific">Apiospora rasikravindrae</name>
    <dbReference type="NCBI Taxonomy" id="990691"/>
    <lineage>
        <taxon>Eukaryota</taxon>
        <taxon>Fungi</taxon>
        <taxon>Dikarya</taxon>
        <taxon>Ascomycota</taxon>
        <taxon>Pezizomycotina</taxon>
        <taxon>Sordariomycetes</taxon>
        <taxon>Xylariomycetidae</taxon>
        <taxon>Amphisphaeriales</taxon>
        <taxon>Apiosporaceae</taxon>
        <taxon>Apiospora</taxon>
    </lineage>
</organism>
<reference evidence="2 3" key="1">
    <citation type="submission" date="2023-01" db="EMBL/GenBank/DDBJ databases">
        <title>Analysis of 21 Apiospora genomes using comparative genomics revels a genus with tremendous synthesis potential of carbohydrate active enzymes and secondary metabolites.</title>
        <authorList>
            <person name="Sorensen T."/>
        </authorList>
    </citation>
    <scope>NUCLEOTIDE SEQUENCE [LARGE SCALE GENOMIC DNA]</scope>
    <source>
        <strain evidence="2 3">CBS 33761</strain>
    </source>
</reference>
<sequence length="409" mass="47868">MPGWFTNKKTAGQKVVQKSPAPQQPQLYPDMFIYICDHILETIYDNCYLRDMYKSLVTHGFVPPPAKRIRLNHYCPNCLADAFDKAWSPKGGSVELKQKWGHMITHPLDTTSQDRSTDRISALLMFHDLWTALNIKEMQPHYFNAKDDVSHDLFFAFRYWCKSMARDWQTDDPERRARTRLLAVLQEQFGWLAANDVQDMIDLYRVQSPDIEQVLPGTVSDKDAAYSACIQRFRKRTRASVLPLPLDLVSEYNDVLRAASRWSAELLGPPQRCNLHGDLLAELIEADDQYDRDQHARLERAVADINDEAMRFKIQLYELFPHSGLAKRIRNEAELDILVRLVDELEERAMLLRPLEHRLRQRWRVYVAFARPHKELIKELTQKQEAGQENEHGYFYEYTKERAQEQGSS</sequence>
<feature type="coiled-coil region" evidence="1">
    <location>
        <begin position="295"/>
        <end position="348"/>
    </location>
</feature>
<protein>
    <submittedName>
        <fullName evidence="2">Uncharacterized protein</fullName>
    </submittedName>
</protein>
<gene>
    <name evidence="2" type="ORF">PG993_011955</name>
</gene>
<dbReference type="EMBL" id="JAQQWK010000011">
    <property type="protein sequence ID" value="KAK8023889.1"/>
    <property type="molecule type" value="Genomic_DNA"/>
</dbReference>
<evidence type="ECO:0000313" key="2">
    <source>
        <dbReference type="EMBL" id="KAK8023889.1"/>
    </source>
</evidence>
<keyword evidence="1" id="KW-0175">Coiled coil</keyword>
<keyword evidence="3" id="KW-1185">Reference proteome</keyword>
<proteinExistence type="predicted"/>
<dbReference type="Proteomes" id="UP001444661">
    <property type="component" value="Unassembled WGS sequence"/>
</dbReference>
<evidence type="ECO:0000256" key="1">
    <source>
        <dbReference type="SAM" id="Coils"/>
    </source>
</evidence>
<accession>A0ABR1S141</accession>
<comment type="caution">
    <text evidence="2">The sequence shown here is derived from an EMBL/GenBank/DDBJ whole genome shotgun (WGS) entry which is preliminary data.</text>
</comment>
<name>A0ABR1S141_9PEZI</name>
<evidence type="ECO:0000313" key="3">
    <source>
        <dbReference type="Proteomes" id="UP001444661"/>
    </source>
</evidence>